<evidence type="ECO:0000313" key="1">
    <source>
        <dbReference type="EnsemblProtists" id="HpaP809640"/>
    </source>
</evidence>
<reference evidence="1" key="2">
    <citation type="submission" date="2015-06" db="UniProtKB">
        <authorList>
            <consortium name="EnsemblProtists"/>
        </authorList>
    </citation>
    <scope>IDENTIFICATION</scope>
    <source>
        <strain evidence="1">Emoy2</strain>
    </source>
</reference>
<protein>
    <submittedName>
        <fullName evidence="1">Uncharacterized protein</fullName>
    </submittedName>
</protein>
<dbReference type="EMBL" id="JH597821">
    <property type="status" value="NOT_ANNOTATED_CDS"/>
    <property type="molecule type" value="Genomic_DNA"/>
</dbReference>
<dbReference type="EnsemblProtists" id="HpaT809640">
    <property type="protein sequence ID" value="HpaP809640"/>
    <property type="gene ID" value="HpaG809640"/>
</dbReference>
<dbReference type="HOGENOM" id="CLU_2836658_0_0_1"/>
<evidence type="ECO:0000313" key="2">
    <source>
        <dbReference type="Proteomes" id="UP000011713"/>
    </source>
</evidence>
<dbReference type="Proteomes" id="UP000011713">
    <property type="component" value="Unassembled WGS sequence"/>
</dbReference>
<name>M4BT55_HYAAE</name>
<organism evidence="1 2">
    <name type="scientific">Hyaloperonospora arabidopsidis (strain Emoy2)</name>
    <name type="common">Downy mildew agent</name>
    <name type="synonym">Peronospora arabidopsidis</name>
    <dbReference type="NCBI Taxonomy" id="559515"/>
    <lineage>
        <taxon>Eukaryota</taxon>
        <taxon>Sar</taxon>
        <taxon>Stramenopiles</taxon>
        <taxon>Oomycota</taxon>
        <taxon>Peronosporomycetes</taxon>
        <taxon>Peronosporales</taxon>
        <taxon>Peronosporaceae</taxon>
        <taxon>Hyaloperonospora</taxon>
    </lineage>
</organism>
<dbReference type="VEuPathDB" id="FungiDB:HpaG809640"/>
<dbReference type="InParanoid" id="M4BT55"/>
<sequence>MIRLHNHELFNFNVKDPRQLRAPPHWDASIVVRARPTDHERCNRDHTQRLPSLMRQPCTQELKCLA</sequence>
<keyword evidence="2" id="KW-1185">Reference proteome</keyword>
<reference evidence="2" key="1">
    <citation type="journal article" date="2010" name="Science">
        <title>Signatures of adaptation to obligate biotrophy in the Hyaloperonospora arabidopsidis genome.</title>
        <authorList>
            <person name="Baxter L."/>
            <person name="Tripathy S."/>
            <person name="Ishaque N."/>
            <person name="Boot N."/>
            <person name="Cabral A."/>
            <person name="Kemen E."/>
            <person name="Thines M."/>
            <person name="Ah-Fong A."/>
            <person name="Anderson R."/>
            <person name="Badejoko W."/>
            <person name="Bittner-Eddy P."/>
            <person name="Boore J.L."/>
            <person name="Chibucos M.C."/>
            <person name="Coates M."/>
            <person name="Dehal P."/>
            <person name="Delehaunty K."/>
            <person name="Dong S."/>
            <person name="Downton P."/>
            <person name="Dumas B."/>
            <person name="Fabro G."/>
            <person name="Fronick C."/>
            <person name="Fuerstenberg S.I."/>
            <person name="Fulton L."/>
            <person name="Gaulin E."/>
            <person name="Govers F."/>
            <person name="Hughes L."/>
            <person name="Humphray S."/>
            <person name="Jiang R.H."/>
            <person name="Judelson H."/>
            <person name="Kamoun S."/>
            <person name="Kyung K."/>
            <person name="Meijer H."/>
            <person name="Minx P."/>
            <person name="Morris P."/>
            <person name="Nelson J."/>
            <person name="Phuntumart V."/>
            <person name="Qutob D."/>
            <person name="Rehmany A."/>
            <person name="Rougon-Cardoso A."/>
            <person name="Ryden P."/>
            <person name="Torto-Alalibo T."/>
            <person name="Studholme D."/>
            <person name="Wang Y."/>
            <person name="Win J."/>
            <person name="Wood J."/>
            <person name="Clifton S.W."/>
            <person name="Rogers J."/>
            <person name="Van den Ackerveken G."/>
            <person name="Jones J.D."/>
            <person name="McDowell J.M."/>
            <person name="Beynon J."/>
            <person name="Tyler B.M."/>
        </authorList>
    </citation>
    <scope>NUCLEOTIDE SEQUENCE [LARGE SCALE GENOMIC DNA]</scope>
    <source>
        <strain evidence="2">Emoy2</strain>
    </source>
</reference>
<dbReference type="AlphaFoldDB" id="M4BT55"/>
<proteinExistence type="predicted"/>
<accession>M4BT55</accession>